<dbReference type="OrthoDB" id="21828at2"/>
<dbReference type="Proteomes" id="UP000007962">
    <property type="component" value="Chromosome"/>
</dbReference>
<evidence type="ECO:0000256" key="5">
    <source>
        <dbReference type="ARBA" id="ARBA00022989"/>
    </source>
</evidence>
<dbReference type="InterPro" id="IPR037185">
    <property type="entry name" value="EmrE-like"/>
</dbReference>
<evidence type="ECO:0000256" key="8">
    <source>
        <dbReference type="SAM" id="Phobius"/>
    </source>
</evidence>
<keyword evidence="10" id="KW-1185">Reference proteome</keyword>
<dbReference type="EMBL" id="CP001618">
    <property type="protein sequence ID" value="ACQ81486.1"/>
    <property type="molecule type" value="Genomic_DNA"/>
</dbReference>
<sequence length="107" mass="10959">MAWFVLILSGMLETAWALSLKASDGFSKPVPTVTFLVTLALSMGGLAYALRTLPVGTAYAVWVGVGAVLTAIVGMIFLDEGVSVLKVVSLVLVVAGIVGLNLAGNGH</sequence>
<evidence type="ECO:0000256" key="6">
    <source>
        <dbReference type="ARBA" id="ARBA00023136"/>
    </source>
</evidence>
<dbReference type="PANTHER" id="PTHR30561:SF0">
    <property type="entry name" value="GUANIDINIUM EXPORTER"/>
    <property type="match status" value="1"/>
</dbReference>
<evidence type="ECO:0000256" key="3">
    <source>
        <dbReference type="ARBA" id="ARBA00022475"/>
    </source>
</evidence>
<reference evidence="9 10" key="1">
    <citation type="journal article" date="2009" name="Stand. Genomic Sci.">
        <title>Complete genome sequence of Beutenbergia cavernae type strain (HKI 0122).</title>
        <authorList>
            <person name="Land M."/>
            <person name="Pukall R."/>
            <person name="Abt B."/>
            <person name="Goker M."/>
            <person name="Rohde M."/>
            <person name="Glavina Del Rio T."/>
            <person name="Tice H."/>
            <person name="Copeland A."/>
            <person name="Cheng J.F."/>
            <person name="Lucas S."/>
            <person name="Chen F."/>
            <person name="Nolan M."/>
            <person name="Bruce D."/>
            <person name="Goodwin L."/>
            <person name="Pitluck S."/>
            <person name="Ivanova N."/>
            <person name="Mavromatis K."/>
            <person name="Ovchinnikova G."/>
            <person name="Pati A."/>
            <person name="Chen A."/>
            <person name="Palaniappan K."/>
            <person name="Hauser L."/>
            <person name="Chang Y.J."/>
            <person name="Jefferies C.C."/>
            <person name="Saunders E."/>
            <person name="Brettin T."/>
            <person name="Detter J.C."/>
            <person name="Han C."/>
            <person name="Chain P."/>
            <person name="Bristow J."/>
            <person name="Eisen J.A."/>
            <person name="Markowitz V."/>
            <person name="Hugenholtz P."/>
            <person name="Kyrpides N.C."/>
            <person name="Klenk H.P."/>
            <person name="Lapidus A."/>
        </authorList>
    </citation>
    <scope>NUCLEOTIDE SEQUENCE [LARGE SCALE GENOMIC DNA]</scope>
    <source>
        <strain evidence="10">ATCC BAA-8 / DSM 12333 / NBRC 16432</strain>
    </source>
</reference>
<accession>C5C176</accession>
<dbReference type="FunFam" id="1.10.3730.20:FF:000001">
    <property type="entry name" value="Quaternary ammonium compound resistance transporter SugE"/>
    <property type="match status" value="1"/>
</dbReference>
<comment type="subcellular location">
    <subcellularLocation>
        <location evidence="1 7">Cell membrane</location>
        <topology evidence="1 7">Multi-pass membrane protein</topology>
    </subcellularLocation>
</comment>
<dbReference type="GO" id="GO:0022857">
    <property type="term" value="F:transmembrane transporter activity"/>
    <property type="evidence" value="ECO:0007669"/>
    <property type="project" value="InterPro"/>
</dbReference>
<evidence type="ECO:0000256" key="1">
    <source>
        <dbReference type="ARBA" id="ARBA00004651"/>
    </source>
</evidence>
<keyword evidence="6 8" id="KW-0472">Membrane</keyword>
<dbReference type="RefSeq" id="WP_015883724.1">
    <property type="nucleotide sequence ID" value="NC_012669.1"/>
</dbReference>
<proteinExistence type="inferred from homology"/>
<dbReference type="PANTHER" id="PTHR30561">
    <property type="entry name" value="SMR FAMILY PROTON-DEPENDENT DRUG EFFLUX TRANSPORTER SUGE"/>
    <property type="match status" value="1"/>
</dbReference>
<dbReference type="Pfam" id="PF00893">
    <property type="entry name" value="Multi_Drug_Res"/>
    <property type="match status" value="1"/>
</dbReference>
<dbReference type="Gene3D" id="1.10.3730.20">
    <property type="match status" value="1"/>
</dbReference>
<feature type="transmembrane region" description="Helical" evidence="8">
    <location>
        <begin position="33"/>
        <end position="50"/>
    </location>
</feature>
<evidence type="ECO:0000313" key="10">
    <source>
        <dbReference type="Proteomes" id="UP000007962"/>
    </source>
</evidence>
<dbReference type="InterPro" id="IPR000390">
    <property type="entry name" value="Small_drug/metabolite_transptr"/>
</dbReference>
<evidence type="ECO:0000313" key="9">
    <source>
        <dbReference type="EMBL" id="ACQ81486.1"/>
    </source>
</evidence>
<evidence type="ECO:0000256" key="2">
    <source>
        <dbReference type="ARBA" id="ARBA00022448"/>
    </source>
</evidence>
<dbReference type="InterPro" id="IPR045324">
    <property type="entry name" value="Small_multidrug_res"/>
</dbReference>
<dbReference type="AlphaFoldDB" id="C5C176"/>
<dbReference type="GO" id="GO:0005886">
    <property type="term" value="C:plasma membrane"/>
    <property type="evidence" value="ECO:0007669"/>
    <property type="project" value="UniProtKB-SubCell"/>
</dbReference>
<comment type="similarity">
    <text evidence="7">Belongs to the drug/metabolite transporter (DMT) superfamily. Small multidrug resistance (SMR) (TC 2.A.7.1) family.</text>
</comment>
<keyword evidence="4 7" id="KW-0812">Transmembrane</keyword>
<keyword evidence="5 8" id="KW-1133">Transmembrane helix</keyword>
<dbReference type="KEGG" id="bcv:Bcav_3242"/>
<name>C5C176_BEUC1</name>
<dbReference type="STRING" id="471853.Bcav_3242"/>
<protein>
    <submittedName>
        <fullName evidence="9">Small multidrug resistance protein</fullName>
    </submittedName>
</protein>
<feature type="transmembrane region" description="Helical" evidence="8">
    <location>
        <begin position="57"/>
        <end position="78"/>
    </location>
</feature>
<feature type="transmembrane region" description="Helical" evidence="8">
    <location>
        <begin position="84"/>
        <end position="103"/>
    </location>
</feature>
<keyword evidence="2" id="KW-0813">Transport</keyword>
<keyword evidence="3" id="KW-1003">Cell membrane</keyword>
<dbReference type="SUPFAM" id="SSF103481">
    <property type="entry name" value="Multidrug resistance efflux transporter EmrE"/>
    <property type="match status" value="1"/>
</dbReference>
<gene>
    <name evidence="9" type="ordered locus">Bcav_3242</name>
</gene>
<dbReference type="HOGENOM" id="CLU_133067_1_2_11"/>
<evidence type="ECO:0000256" key="7">
    <source>
        <dbReference type="RuleBase" id="RU003942"/>
    </source>
</evidence>
<organism evidence="9 10">
    <name type="scientific">Beutenbergia cavernae (strain ATCC BAA-8 / DSM 12333 / CCUG 43141 / JCM 11478 / NBRC 16432 / NCIMB 13614 / HKI 0122)</name>
    <dbReference type="NCBI Taxonomy" id="471853"/>
    <lineage>
        <taxon>Bacteria</taxon>
        <taxon>Bacillati</taxon>
        <taxon>Actinomycetota</taxon>
        <taxon>Actinomycetes</taxon>
        <taxon>Micrococcales</taxon>
        <taxon>Beutenbergiaceae</taxon>
        <taxon>Beutenbergia</taxon>
    </lineage>
</organism>
<evidence type="ECO:0000256" key="4">
    <source>
        <dbReference type="ARBA" id="ARBA00022692"/>
    </source>
</evidence>
<dbReference type="eggNOG" id="COG2076">
    <property type="taxonomic scope" value="Bacteria"/>
</dbReference>